<evidence type="ECO:0000256" key="3">
    <source>
        <dbReference type="ARBA" id="ARBA00023136"/>
    </source>
</evidence>
<gene>
    <name evidence="7" type="ORF">APZ00_02465</name>
</gene>
<evidence type="ECO:0000259" key="6">
    <source>
        <dbReference type="Pfam" id="PF13505"/>
    </source>
</evidence>
<keyword evidence="3" id="KW-0472">Membrane</keyword>
<dbReference type="AlphaFoldDB" id="A0A0U3EJ71"/>
<dbReference type="InterPro" id="IPR051692">
    <property type="entry name" value="OMP-like"/>
</dbReference>
<dbReference type="EMBL" id="CP013068">
    <property type="protein sequence ID" value="ALV26079.1"/>
    <property type="molecule type" value="Genomic_DNA"/>
</dbReference>
<keyword evidence="2" id="KW-0732">Signal</keyword>
<protein>
    <recommendedName>
        <fullName evidence="6">Outer membrane protein beta-barrel domain-containing protein</fullName>
    </recommendedName>
</protein>
<dbReference type="GO" id="GO:0009279">
    <property type="term" value="C:cell outer membrane"/>
    <property type="evidence" value="ECO:0007669"/>
    <property type="project" value="UniProtKB-SubCell"/>
</dbReference>
<dbReference type="SUPFAM" id="SSF56925">
    <property type="entry name" value="OMPA-like"/>
    <property type="match status" value="1"/>
</dbReference>
<dbReference type="STRING" id="121719.APZ00_02465"/>
<keyword evidence="8" id="KW-1185">Reference proteome</keyword>
<evidence type="ECO:0000256" key="1">
    <source>
        <dbReference type="ARBA" id="ARBA00004442"/>
    </source>
</evidence>
<feature type="domain" description="Outer membrane protein beta-barrel" evidence="6">
    <location>
        <begin position="81"/>
        <end position="258"/>
    </location>
</feature>
<dbReference type="PANTHER" id="PTHR34001">
    <property type="entry name" value="BLL7405 PROTEIN"/>
    <property type="match status" value="1"/>
</dbReference>
<dbReference type="KEGG" id="pphr:APZ00_02465"/>
<dbReference type="PANTHER" id="PTHR34001:SF3">
    <property type="entry name" value="BLL7405 PROTEIN"/>
    <property type="match status" value="1"/>
</dbReference>
<evidence type="ECO:0000256" key="4">
    <source>
        <dbReference type="ARBA" id="ARBA00023237"/>
    </source>
</evidence>
<dbReference type="Pfam" id="PF13505">
    <property type="entry name" value="OMP_b-brl"/>
    <property type="match status" value="1"/>
</dbReference>
<comment type="subcellular location">
    <subcellularLocation>
        <location evidence="1">Cell outer membrane</location>
    </subcellularLocation>
</comment>
<sequence>MIEVTLPPPVKLPALRRSTGAELSMRFSFVSLNRSAARTGVRGLAAAIVCSAVLPAFAADMPGSLPDYENVSSHERKKPLFAGSYMGLEAGVSGNTDRSKGSGKKSSSRMDAAFGLFGGYNWQMGSAIAGVEGSATYLGNKKTAAGTGALSGVRSHSPWTADIKGRVGMPVGQFMPYLSAGVALTQHTHQMQGFKDKKSVAVRPVVGGGLEMAMTDNMRLRADYTLTMGSNKKQSFGSTTFKESSTNHRLMFGASYAF</sequence>
<evidence type="ECO:0000313" key="7">
    <source>
        <dbReference type="EMBL" id="ALV26079.1"/>
    </source>
</evidence>
<comment type="similarity">
    <text evidence="5">Belongs to the Omp25/RopB family.</text>
</comment>
<organism evidence="7 8">
    <name type="scientific">Pannonibacter phragmitetus</name>
    <dbReference type="NCBI Taxonomy" id="121719"/>
    <lineage>
        <taxon>Bacteria</taxon>
        <taxon>Pseudomonadati</taxon>
        <taxon>Pseudomonadota</taxon>
        <taxon>Alphaproteobacteria</taxon>
        <taxon>Hyphomicrobiales</taxon>
        <taxon>Stappiaceae</taxon>
        <taxon>Pannonibacter</taxon>
    </lineage>
</organism>
<proteinExistence type="inferred from homology"/>
<evidence type="ECO:0000313" key="8">
    <source>
        <dbReference type="Proteomes" id="UP000064921"/>
    </source>
</evidence>
<accession>A0A0U3EJ71</accession>
<name>A0A0U3EJ71_9HYPH</name>
<evidence type="ECO:0000256" key="5">
    <source>
        <dbReference type="ARBA" id="ARBA00038306"/>
    </source>
</evidence>
<keyword evidence="4" id="KW-0998">Cell outer membrane</keyword>
<dbReference type="InterPro" id="IPR011250">
    <property type="entry name" value="OMP/PagP_B-barrel"/>
</dbReference>
<dbReference type="Proteomes" id="UP000064921">
    <property type="component" value="Chromosome"/>
</dbReference>
<reference evidence="7 8" key="1">
    <citation type="submission" date="2015-10" db="EMBL/GenBank/DDBJ databases">
        <title>The world's first case of liver abscess caused by Pannonibacter phragmitetus.</title>
        <authorList>
            <person name="Ming D."/>
            <person name="Wang M."/>
            <person name="Zhou Y."/>
            <person name="Jiang T."/>
            <person name="Hu S."/>
        </authorList>
    </citation>
    <scope>NUCLEOTIDE SEQUENCE [LARGE SCALE GENOMIC DNA]</scope>
    <source>
        <strain evidence="7 8">31801</strain>
    </source>
</reference>
<dbReference type="Gene3D" id="2.40.160.20">
    <property type="match status" value="1"/>
</dbReference>
<evidence type="ECO:0000256" key="2">
    <source>
        <dbReference type="ARBA" id="ARBA00022729"/>
    </source>
</evidence>
<dbReference type="InterPro" id="IPR027385">
    <property type="entry name" value="Beta-barrel_OMP"/>
</dbReference>